<evidence type="ECO:0000313" key="8">
    <source>
        <dbReference type="EMBL" id="KNC93747.1"/>
    </source>
</evidence>
<name>A0A0L0GXU9_9ENTR</name>
<keyword evidence="2" id="KW-0479">Metal-binding</keyword>
<dbReference type="InterPro" id="IPR011650">
    <property type="entry name" value="Peptidase_M20_dimer"/>
</dbReference>
<feature type="domain" description="Peptidase M20 dimerisation" evidence="7">
    <location>
        <begin position="213"/>
        <end position="325"/>
    </location>
</feature>
<dbReference type="EMBL" id="JNGI01000044">
    <property type="protein sequence ID" value="KNC93747.1"/>
    <property type="molecule type" value="Genomic_DNA"/>
</dbReference>
<dbReference type="GO" id="GO:0046872">
    <property type="term" value="F:metal ion binding"/>
    <property type="evidence" value="ECO:0007669"/>
    <property type="project" value="UniProtKB-KW"/>
</dbReference>
<sequence length="434" mass="46232">MKITPWFLVAAMTCSPVVFARDPLPPDEQTLTRYIDTHKEEQLQLLETLVNINSGTTNAQGVRRVGEMLRPEFERLGFHTRWAELPPAMKHAGSLVATHEGKGKGLLLIGHLDTVFPPESPFRTFTLSPDGRTATGPGVIDDKGAVVTMLYALKALGHAGLLKDVHITVVLTGDEELAAKPTSISRQTLREAAKSSDIALGFEFALSPDQLVTARRGLSEWFLSSDGKSGHSSVIFSPEAGYGAIFETARVLNAFRDALSGTAGLTLSPGIMLGGQTVSEDVQTGTGSTSGLKTVIAAKTRVHGDLRYLSDVQKNAAKKKMRGIAAIPLLQTGSELSFNDIIPVMPETEAGRQLLAQFSDISVALGGHPLQAIPAMERGGADISYIAHDVPSAIDGLGAWGSGAHTQEETLEVTSLPVVTSRTAIFIARHTGQK</sequence>
<reference evidence="8 9" key="1">
    <citation type="journal article" date="2015" name="Appl. Environ. Microbiol.">
        <title>The Enterobacterium Trabulsiella odontotermitis Presents Novel Adaptations Related to Its Association with Fungus-Growing Termites.</title>
        <authorList>
            <person name="Sapountzis P."/>
            <person name="Gruntjes T."/>
            <person name="Otani S."/>
            <person name="Estevez J."/>
            <person name="da Costa R.R."/>
            <person name="Plunkett G.3rd."/>
            <person name="Perna N.T."/>
            <person name="Poulsen M."/>
        </authorList>
    </citation>
    <scope>NUCLEOTIDE SEQUENCE [LARGE SCALE GENOMIC DNA]</scope>
    <source>
        <strain evidence="8 9">12</strain>
    </source>
</reference>
<keyword evidence="4" id="KW-0862">Zinc</keyword>
<evidence type="ECO:0000256" key="4">
    <source>
        <dbReference type="ARBA" id="ARBA00022833"/>
    </source>
</evidence>
<comment type="caution">
    <text evidence="8">The sequence shown here is derived from an EMBL/GenBank/DDBJ whole genome shotgun (WGS) entry which is preliminary data.</text>
</comment>
<protein>
    <submittedName>
        <fullName evidence="8">Peptidase M20</fullName>
    </submittedName>
</protein>
<dbReference type="InterPro" id="IPR002933">
    <property type="entry name" value="Peptidase_M20"/>
</dbReference>
<dbReference type="PANTHER" id="PTHR43808:SF32">
    <property type="entry name" value="ARGE_DAPE-RELATED DEACYLASE"/>
    <property type="match status" value="1"/>
</dbReference>
<evidence type="ECO:0000256" key="1">
    <source>
        <dbReference type="ARBA" id="ARBA00001947"/>
    </source>
</evidence>
<dbReference type="SUPFAM" id="SSF55031">
    <property type="entry name" value="Bacterial exopeptidase dimerisation domain"/>
    <property type="match status" value="1"/>
</dbReference>
<evidence type="ECO:0000256" key="2">
    <source>
        <dbReference type="ARBA" id="ARBA00022723"/>
    </source>
</evidence>
<evidence type="ECO:0000259" key="7">
    <source>
        <dbReference type="Pfam" id="PF07687"/>
    </source>
</evidence>
<dbReference type="InterPro" id="IPR050072">
    <property type="entry name" value="Peptidase_M20A"/>
</dbReference>
<accession>A0A0L0GXU9</accession>
<keyword evidence="9" id="KW-1185">Reference proteome</keyword>
<dbReference type="InterPro" id="IPR036264">
    <property type="entry name" value="Bact_exopeptidase_dim_dom"/>
</dbReference>
<dbReference type="PROSITE" id="PS00758">
    <property type="entry name" value="ARGE_DAPE_CPG2_1"/>
    <property type="match status" value="1"/>
</dbReference>
<dbReference type="Proteomes" id="UP000037393">
    <property type="component" value="Unassembled WGS sequence"/>
</dbReference>
<dbReference type="Gene3D" id="3.40.630.10">
    <property type="entry name" value="Zn peptidases"/>
    <property type="match status" value="1"/>
</dbReference>
<keyword evidence="3" id="KW-0378">Hydrolase</keyword>
<keyword evidence="5" id="KW-0170">Cobalt</keyword>
<dbReference type="OrthoDB" id="9776600at2"/>
<dbReference type="PATRIC" id="fig|379893.4.peg.3709"/>
<gene>
    <name evidence="8" type="ORF">GM31_18280</name>
</gene>
<dbReference type="RefSeq" id="WP_049856896.1">
    <property type="nucleotide sequence ID" value="NZ_JNGI01000044.1"/>
</dbReference>
<dbReference type="SUPFAM" id="SSF53187">
    <property type="entry name" value="Zn-dependent exopeptidases"/>
    <property type="match status" value="1"/>
</dbReference>
<proteinExistence type="predicted"/>
<evidence type="ECO:0000313" key="9">
    <source>
        <dbReference type="Proteomes" id="UP000037393"/>
    </source>
</evidence>
<dbReference type="Gene3D" id="3.30.70.360">
    <property type="match status" value="1"/>
</dbReference>
<dbReference type="AlphaFoldDB" id="A0A0L0GXU9"/>
<keyword evidence="6" id="KW-0732">Signal</keyword>
<dbReference type="GO" id="GO:0016787">
    <property type="term" value="F:hydrolase activity"/>
    <property type="evidence" value="ECO:0007669"/>
    <property type="project" value="UniProtKB-KW"/>
</dbReference>
<dbReference type="InterPro" id="IPR001261">
    <property type="entry name" value="ArgE/DapE_CS"/>
</dbReference>
<comment type="cofactor">
    <cofactor evidence="1">
        <name>Zn(2+)</name>
        <dbReference type="ChEBI" id="CHEBI:29105"/>
    </cofactor>
</comment>
<evidence type="ECO:0000256" key="3">
    <source>
        <dbReference type="ARBA" id="ARBA00022801"/>
    </source>
</evidence>
<dbReference type="Pfam" id="PF07687">
    <property type="entry name" value="M20_dimer"/>
    <property type="match status" value="1"/>
</dbReference>
<evidence type="ECO:0000256" key="5">
    <source>
        <dbReference type="ARBA" id="ARBA00023285"/>
    </source>
</evidence>
<dbReference type="Pfam" id="PF01546">
    <property type="entry name" value="Peptidase_M20"/>
    <property type="match status" value="1"/>
</dbReference>
<organism evidence="8 9">
    <name type="scientific">Trabulsiella odontotermitis</name>
    <dbReference type="NCBI Taxonomy" id="379893"/>
    <lineage>
        <taxon>Bacteria</taxon>
        <taxon>Pseudomonadati</taxon>
        <taxon>Pseudomonadota</taxon>
        <taxon>Gammaproteobacteria</taxon>
        <taxon>Enterobacterales</taxon>
        <taxon>Enterobacteriaceae</taxon>
        <taxon>Trabulsiella</taxon>
    </lineage>
</organism>
<dbReference type="PANTHER" id="PTHR43808">
    <property type="entry name" value="ACETYLORNITHINE DEACETYLASE"/>
    <property type="match status" value="1"/>
</dbReference>
<feature type="signal peptide" evidence="6">
    <location>
        <begin position="1"/>
        <end position="20"/>
    </location>
</feature>
<feature type="chain" id="PRO_5005539621" evidence="6">
    <location>
        <begin position="21"/>
        <end position="434"/>
    </location>
</feature>
<evidence type="ECO:0000256" key="6">
    <source>
        <dbReference type="SAM" id="SignalP"/>
    </source>
</evidence>